<name>A0ABV2AHS4_9EUKA</name>
<feature type="transmembrane region" description="Helical" evidence="1">
    <location>
        <begin position="232"/>
        <end position="250"/>
    </location>
</feature>
<keyword evidence="1" id="KW-1133">Transmembrane helix</keyword>
<accession>A0ABV2AHS4</accession>
<gene>
    <name evidence="2" type="ORF">MHBO_001076</name>
</gene>
<feature type="transmembrane region" description="Helical" evidence="1">
    <location>
        <begin position="345"/>
        <end position="374"/>
    </location>
</feature>
<dbReference type="Proteomes" id="UP001439008">
    <property type="component" value="Unassembled WGS sequence"/>
</dbReference>
<feature type="transmembrane region" description="Helical" evidence="1">
    <location>
        <begin position="429"/>
        <end position="451"/>
    </location>
</feature>
<evidence type="ECO:0000256" key="1">
    <source>
        <dbReference type="SAM" id="Phobius"/>
    </source>
</evidence>
<feature type="transmembrane region" description="Helical" evidence="1">
    <location>
        <begin position="105"/>
        <end position="127"/>
    </location>
</feature>
<proteinExistence type="predicted"/>
<protein>
    <submittedName>
        <fullName evidence="2">Uncharacterized protein</fullName>
    </submittedName>
</protein>
<keyword evidence="1" id="KW-0812">Transmembrane</keyword>
<feature type="transmembrane region" description="Helical" evidence="1">
    <location>
        <begin position="48"/>
        <end position="70"/>
    </location>
</feature>
<evidence type="ECO:0000313" key="3">
    <source>
        <dbReference type="Proteomes" id="UP001439008"/>
    </source>
</evidence>
<dbReference type="EMBL" id="JBDODL010000228">
    <property type="protein sequence ID" value="MES1919215.1"/>
    <property type="molecule type" value="Genomic_DNA"/>
</dbReference>
<feature type="transmembrane region" description="Helical" evidence="1">
    <location>
        <begin position="147"/>
        <end position="166"/>
    </location>
</feature>
<keyword evidence="3" id="KW-1185">Reference proteome</keyword>
<organism evidence="2 3">
    <name type="scientific">Bonamia ostreae</name>
    <dbReference type="NCBI Taxonomy" id="126728"/>
    <lineage>
        <taxon>Eukaryota</taxon>
        <taxon>Sar</taxon>
        <taxon>Rhizaria</taxon>
        <taxon>Endomyxa</taxon>
        <taxon>Ascetosporea</taxon>
        <taxon>Haplosporida</taxon>
        <taxon>Bonamia</taxon>
    </lineage>
</organism>
<reference evidence="2 3" key="1">
    <citation type="journal article" date="2024" name="BMC Biol.">
        <title>Comparative genomics of Ascetosporea gives new insight into the evolutionary basis for animal parasitism in Rhizaria.</title>
        <authorList>
            <person name="Hiltunen Thoren M."/>
            <person name="Onut-Brannstrom I."/>
            <person name="Alfjorden A."/>
            <person name="Peckova H."/>
            <person name="Swords F."/>
            <person name="Hooper C."/>
            <person name="Holzer A.S."/>
            <person name="Bass D."/>
            <person name="Burki F."/>
        </authorList>
    </citation>
    <scope>NUCLEOTIDE SEQUENCE [LARGE SCALE GENOMIC DNA]</scope>
    <source>
        <strain evidence="2">20-A016</strain>
    </source>
</reference>
<comment type="caution">
    <text evidence="2">The sequence shown here is derived from an EMBL/GenBank/DDBJ whole genome shotgun (WGS) entry which is preliminary data.</text>
</comment>
<feature type="transmembrane region" description="Helical" evidence="1">
    <location>
        <begin position="509"/>
        <end position="531"/>
    </location>
</feature>
<sequence>MLFSRFASKFGINVHVMRLTVLCVIVYPEDLSFHTLTTLSKAGEPDNLALIVLEYIFLLAIPFYVVALWMNKVGTMSGNRDAVANSFLADWESSYEFKGAEKRKLSVFTVFVFISNTVFVFYFLFFLADFKMAENTFHTDWRDNVSLIMPVVTLLIYMADMLYNLFRRMRNSYIYRSFFYLGLFVAYFCLEMHIDLLSNAMVSSAAPKPSAWNFSDGFYAEGWNWGGAMKVLWLYLAIFMSFNFALMLFYHSTTLISLTFFVIKWMFSLGGIAAILSIGGILLVLIGFALSAYSYMQSYFYSYLTLEKSFKAFLDMMKAIKDVVMAFLSGFSDIANALNKVTGGYFCIVLIGVTILVAILVLIGFGVGVASMLMKKLFELLQMLFKVIRSIRNLQDVFTNIYTFTKKSEAMQDSASTSSVSKMKQGSTIYYFMVLLGMLITIGGIVTVYFYAAERYLEVSRPVFVMTLFIIEILLLAYLGFIYVTEYIFSQNYDLVIMFLRILPGYGILYTKISLILVCLGVALILASYAIGYSSGWMRNSNFFDEMDVETFVWPSFERLCCPLVASPRGRQHDDNACATLCNRLCCCFDKKVDQINDGDTSAKFVKYIFCPCTEDLNPVYDDTRVANLFANFVCCCFYDGKFQRSWNPIKICFCVPNFGKVAKMKNQLDNTFDVSVVANNKIEESHLNYYEIKTRMTKDRYNKAKHFRPIIPESAEKTTGFSLDAKTMAKLKGPPLPPGLLGSFGFWQVLKEIFQNGFNKFAQYLIPILMHGITLYIMYKALTNTWVLVSFKSDSVFSSVLSDTSTESTSDHVTEVERNKKSMCPVLDLINFIKNLMIKLIFAVLKSVFPRFYAQIISF</sequence>
<feature type="transmembrane region" description="Helical" evidence="1">
    <location>
        <begin position="173"/>
        <end position="194"/>
    </location>
</feature>
<feature type="transmembrane region" description="Helical" evidence="1">
    <location>
        <begin position="463"/>
        <end position="489"/>
    </location>
</feature>
<feature type="transmembrane region" description="Helical" evidence="1">
    <location>
        <begin position="271"/>
        <end position="296"/>
    </location>
</feature>
<evidence type="ECO:0000313" key="2">
    <source>
        <dbReference type="EMBL" id="MES1919215.1"/>
    </source>
</evidence>
<keyword evidence="1" id="KW-0472">Membrane</keyword>